<dbReference type="RefSeq" id="WP_123272340.1">
    <property type="nucleotide sequence ID" value="NZ_RJJQ01000017.1"/>
</dbReference>
<evidence type="ECO:0000256" key="1">
    <source>
        <dbReference type="SAM" id="Phobius"/>
    </source>
</evidence>
<name>A0A3M9M555_9MICO</name>
<keyword evidence="3" id="KW-1185">Reference proteome</keyword>
<evidence type="ECO:0000313" key="2">
    <source>
        <dbReference type="EMBL" id="RNI20305.1"/>
    </source>
</evidence>
<reference evidence="2 3" key="1">
    <citation type="submission" date="2018-11" db="EMBL/GenBank/DDBJ databases">
        <title>Draft genome of Simplicispira Flexivirga sp. BO-16.</title>
        <authorList>
            <person name="Im W.T."/>
        </authorList>
    </citation>
    <scope>NUCLEOTIDE SEQUENCE [LARGE SCALE GENOMIC DNA]</scope>
    <source>
        <strain evidence="2 3">BO-16</strain>
    </source>
</reference>
<dbReference type="OrthoDB" id="4869632at2"/>
<keyword evidence="1" id="KW-0472">Membrane</keyword>
<evidence type="ECO:0008006" key="4">
    <source>
        <dbReference type="Google" id="ProtNLM"/>
    </source>
</evidence>
<dbReference type="AlphaFoldDB" id="A0A3M9M555"/>
<accession>A0A3M9M555</accession>
<organism evidence="2 3">
    <name type="scientific">Flexivirga caeni</name>
    <dbReference type="NCBI Taxonomy" id="2294115"/>
    <lineage>
        <taxon>Bacteria</taxon>
        <taxon>Bacillati</taxon>
        <taxon>Actinomycetota</taxon>
        <taxon>Actinomycetes</taxon>
        <taxon>Micrococcales</taxon>
        <taxon>Dermacoccaceae</taxon>
        <taxon>Flexivirga</taxon>
    </lineage>
</organism>
<proteinExistence type="predicted"/>
<comment type="caution">
    <text evidence="2">The sequence shown here is derived from an EMBL/GenBank/DDBJ whole genome shotgun (WGS) entry which is preliminary data.</text>
</comment>
<feature type="transmembrane region" description="Helical" evidence="1">
    <location>
        <begin position="54"/>
        <end position="75"/>
    </location>
</feature>
<protein>
    <recommendedName>
        <fullName evidence="4">LysM domain-containing protein</fullName>
    </recommendedName>
</protein>
<keyword evidence="1" id="KW-1133">Transmembrane helix</keyword>
<sequence>MTAVTQWDTPSEHRPTRRHLRAVPTGHDAIGGGRAVGVRVEAAGLRLTGRGRRVLGALLAGVVLAGGGAAARAWAGTPAAAPAVVTVEPGQTLSDVAHRAYPSMPVSDAVTKVALANDLNGLFVTAGERLQLPR</sequence>
<dbReference type="Proteomes" id="UP000271678">
    <property type="component" value="Unassembled WGS sequence"/>
</dbReference>
<keyword evidence="1" id="KW-0812">Transmembrane</keyword>
<evidence type="ECO:0000313" key="3">
    <source>
        <dbReference type="Proteomes" id="UP000271678"/>
    </source>
</evidence>
<gene>
    <name evidence="2" type="ORF">EFY87_15260</name>
</gene>
<dbReference type="EMBL" id="RJJQ01000017">
    <property type="protein sequence ID" value="RNI20305.1"/>
    <property type="molecule type" value="Genomic_DNA"/>
</dbReference>